<accession>A0A6B3L569</accession>
<dbReference type="Proteomes" id="UP000475117">
    <property type="component" value="Chromosome"/>
</dbReference>
<reference evidence="1 2" key="1">
    <citation type="submission" date="2020-12" db="EMBL/GenBank/DDBJ databases">
        <title>Sulforoseuscoccus oceanibium gen. nov., sp. nov., a representative of the phylum Verrucomicrobia with special cytoplasmic membrane, and proposal of Sulforoseuscoccusaceae fam. nov.</title>
        <authorList>
            <person name="Xi F."/>
        </authorList>
    </citation>
    <scope>NUCLEOTIDE SEQUENCE [LARGE SCALE GENOMIC DNA]</scope>
    <source>
        <strain evidence="1 2">T37</strain>
    </source>
</reference>
<evidence type="ECO:0000313" key="2">
    <source>
        <dbReference type="Proteomes" id="UP000475117"/>
    </source>
</evidence>
<name>A0A6B3L569_9BACT</name>
<organism evidence="1 2">
    <name type="scientific">Sulfuriroseicoccus oceanibius</name>
    <dbReference type="NCBI Taxonomy" id="2707525"/>
    <lineage>
        <taxon>Bacteria</taxon>
        <taxon>Pseudomonadati</taxon>
        <taxon>Verrucomicrobiota</taxon>
        <taxon>Verrucomicrobiia</taxon>
        <taxon>Verrucomicrobiales</taxon>
        <taxon>Verrucomicrobiaceae</taxon>
        <taxon>Sulfuriroseicoccus</taxon>
    </lineage>
</organism>
<dbReference type="AlphaFoldDB" id="A0A6B3L569"/>
<keyword evidence="2" id="KW-1185">Reference proteome</keyword>
<dbReference type="EMBL" id="CP066776">
    <property type="protein sequence ID" value="QQL45375.1"/>
    <property type="molecule type" value="Genomic_DNA"/>
</dbReference>
<protein>
    <submittedName>
        <fullName evidence="1">Uncharacterized protein</fullName>
    </submittedName>
</protein>
<sequence>MKLTITAAAALTLVPAIAGTPSAKSTTCACASVAQPDPLAHAPAGIMPDHAHAKGEWMVGYHLMRMEMGGHRQGTNDLTTAQVFELGFQAAAESMTMDMHMLELMYAPTDWLTLMVMANYIQNDMTMSMRGSHGGHGMMGAMPAMQPSQHSHTTEGWGDTSLTAIIPLLPASERTSLTAGLGISAPTGDVGIMSNGMFTHYDMQLGSGTWDLLPSLTWKHNLNRFQLGAQIDATLRLEDANDSGYRKGHRIGSVTWVGARVTDWLAVHTTLSASTEGEIEGHYNGPHRHSAPNDFQANYGGDLIEAGGGATILTPCQWGLLGNHTLGIRATTPVYQDLNGIGMTTDWTLNVSWQKSF</sequence>
<dbReference type="RefSeq" id="WP_164365222.1">
    <property type="nucleotide sequence ID" value="NZ_CP066776.1"/>
</dbReference>
<evidence type="ECO:0000313" key="1">
    <source>
        <dbReference type="EMBL" id="QQL45375.1"/>
    </source>
</evidence>
<proteinExistence type="predicted"/>
<dbReference type="KEGG" id="soa:G3M56_001935"/>
<gene>
    <name evidence="1" type="ORF">G3M56_001935</name>
</gene>